<feature type="transmembrane region" description="Helical" evidence="1">
    <location>
        <begin position="283"/>
        <end position="304"/>
    </location>
</feature>
<protein>
    <submittedName>
        <fullName evidence="3">Taste receptor type 2</fullName>
    </submittedName>
</protein>
<name>A0A915DJZ8_9BILA</name>
<organism evidence="2 3">
    <name type="scientific">Ditylenchus dipsaci</name>
    <dbReference type="NCBI Taxonomy" id="166011"/>
    <lineage>
        <taxon>Eukaryota</taxon>
        <taxon>Metazoa</taxon>
        <taxon>Ecdysozoa</taxon>
        <taxon>Nematoda</taxon>
        <taxon>Chromadorea</taxon>
        <taxon>Rhabditida</taxon>
        <taxon>Tylenchina</taxon>
        <taxon>Tylenchomorpha</taxon>
        <taxon>Sphaerularioidea</taxon>
        <taxon>Anguinidae</taxon>
        <taxon>Anguininae</taxon>
        <taxon>Ditylenchus</taxon>
    </lineage>
</organism>
<dbReference type="Pfam" id="PF10317">
    <property type="entry name" value="7TM_GPCR_Srd"/>
    <property type="match status" value="1"/>
</dbReference>
<dbReference type="AlphaFoldDB" id="A0A915DJZ8"/>
<dbReference type="PANTHER" id="PTHR22943">
    <property type="entry name" value="7-TRANSMEMBRANE DOMAIN RECEPTOR C.ELEGANS"/>
    <property type="match status" value="1"/>
</dbReference>
<dbReference type="InterPro" id="IPR019428">
    <property type="entry name" value="7TM_GPCR_serpentine_rcpt_Str"/>
</dbReference>
<keyword evidence="1" id="KW-0472">Membrane</keyword>
<evidence type="ECO:0000313" key="2">
    <source>
        <dbReference type="Proteomes" id="UP000887574"/>
    </source>
</evidence>
<reference evidence="3" key="1">
    <citation type="submission" date="2022-11" db="UniProtKB">
        <authorList>
            <consortium name="WormBaseParasite"/>
        </authorList>
    </citation>
    <scope>IDENTIFICATION</scope>
</reference>
<sequence length="339" mass="38512">MGKGPVQTPAIGFGIAFQLAPTAVQPIYVIYDGYNIMLSNGFLVAAVHKINCWIVVVLGIFLNSLLLWLIKKRSSKELELYSKILRQACLIDFLSLFVIAAVQPIYVIYDGYNIMLSNGFLGWLAFPYSSNGMALWFFCFYFAIISNCVPFVYRYMVLCRRQMISALMYLSMLLVCATLLSVYIACLIWSTYPDEKKMHQINASALFDYLNFEEDSSPRRFFQMGDNMRNASIHETGSKKMAEVNKQLTFILLFQTVLPIAELSLSLICIFTSTMLADSSYSLSYFSAFLTAPMHWIPVINPLITISVVKSYRNFFRSKKQVVSMTHNTGRQSGLTKNS</sequence>
<accession>A0A915DJZ8</accession>
<feature type="transmembrane region" description="Helical" evidence="1">
    <location>
        <begin position="248"/>
        <end position="271"/>
    </location>
</feature>
<dbReference type="Pfam" id="PF10326">
    <property type="entry name" value="7TM_GPCR_Str"/>
    <property type="match status" value="1"/>
</dbReference>
<feature type="transmembrane region" description="Helical" evidence="1">
    <location>
        <begin position="50"/>
        <end position="70"/>
    </location>
</feature>
<dbReference type="InterPro" id="IPR019421">
    <property type="entry name" value="7TM_GPCR_serpentine_rcpt_Srd"/>
</dbReference>
<dbReference type="Proteomes" id="UP000887574">
    <property type="component" value="Unplaced"/>
</dbReference>
<feature type="transmembrane region" description="Helical" evidence="1">
    <location>
        <begin position="167"/>
        <end position="190"/>
    </location>
</feature>
<feature type="transmembrane region" description="Helical" evidence="1">
    <location>
        <begin position="90"/>
        <end position="109"/>
    </location>
</feature>
<feature type="transmembrane region" description="Helical" evidence="1">
    <location>
        <begin position="133"/>
        <end position="155"/>
    </location>
</feature>
<keyword evidence="2" id="KW-1185">Reference proteome</keyword>
<proteinExistence type="predicted"/>
<dbReference type="WBParaSite" id="jg20384.2">
    <property type="protein sequence ID" value="jg20384.2"/>
    <property type="gene ID" value="jg20384"/>
</dbReference>
<keyword evidence="1" id="KW-1133">Transmembrane helix</keyword>
<keyword evidence="1" id="KW-0812">Transmembrane</keyword>
<dbReference type="SUPFAM" id="SSF81321">
    <property type="entry name" value="Family A G protein-coupled receptor-like"/>
    <property type="match status" value="1"/>
</dbReference>
<evidence type="ECO:0000313" key="3">
    <source>
        <dbReference type="WBParaSite" id="jg20384.2"/>
    </source>
</evidence>
<dbReference type="PANTHER" id="PTHR22943:SF248">
    <property type="entry name" value="SEVEN TM RECEPTOR"/>
    <property type="match status" value="1"/>
</dbReference>
<evidence type="ECO:0000256" key="1">
    <source>
        <dbReference type="SAM" id="Phobius"/>
    </source>
</evidence>